<reference evidence="1 2" key="1">
    <citation type="submission" date="2020-12" db="EMBL/GenBank/DDBJ databases">
        <title>Salegentibacter orientalis sp. nov., isolated from costal sediment.</title>
        <authorList>
            <person name="Lian F.-B."/>
        </authorList>
    </citation>
    <scope>NUCLEOTIDE SEQUENCE [LARGE SCALE GENOMIC DNA]</scope>
    <source>
        <strain evidence="1 2">F60176</strain>
    </source>
</reference>
<protein>
    <recommendedName>
        <fullName evidence="3">Lipoprotein</fullName>
    </recommendedName>
</protein>
<name>A0ABS0TIJ6_9FLAO</name>
<gene>
    <name evidence="1" type="ORF">I6U50_12495</name>
</gene>
<evidence type="ECO:0008006" key="3">
    <source>
        <dbReference type="Google" id="ProtNLM"/>
    </source>
</evidence>
<proteinExistence type="predicted"/>
<dbReference type="RefSeq" id="WP_198639075.1">
    <property type="nucleotide sequence ID" value="NZ_JAEHNY010000011.1"/>
</dbReference>
<dbReference type="PROSITE" id="PS51257">
    <property type="entry name" value="PROKAR_LIPOPROTEIN"/>
    <property type="match status" value="1"/>
</dbReference>
<organism evidence="1 2">
    <name type="scientific">Salegentibacter maritimus</name>
    <dbReference type="NCBI Taxonomy" id="2794347"/>
    <lineage>
        <taxon>Bacteria</taxon>
        <taxon>Pseudomonadati</taxon>
        <taxon>Bacteroidota</taxon>
        <taxon>Flavobacteriia</taxon>
        <taxon>Flavobacteriales</taxon>
        <taxon>Flavobacteriaceae</taxon>
        <taxon>Salegentibacter</taxon>
    </lineage>
</organism>
<accession>A0ABS0TIJ6</accession>
<evidence type="ECO:0000313" key="2">
    <source>
        <dbReference type="Proteomes" id="UP000635665"/>
    </source>
</evidence>
<comment type="caution">
    <text evidence="1">The sequence shown here is derived from an EMBL/GenBank/DDBJ whole genome shotgun (WGS) entry which is preliminary data.</text>
</comment>
<keyword evidence="2" id="KW-1185">Reference proteome</keyword>
<sequence length="335" mass="39271">MKQMIYFGILLGVIVIGFSSCARLFGGISKNKAAKNIETYLQREYKDELDFKNLNRFFNAATMNPNMFSVHIYNKKIPEIEFYTHINAKNILVNDTLPLYGSEKLTFNDLYKESINIYETKQAIRNDFKSSGLDVNFKIESIELIFKEDLTPQVLDNLIPKFMERLNQSYNELNSLYSQHLLIKTPQYPEGFIEIPLETHTNTWQIKDFLLSKKIQGFPSLQTKIEEKIGTNIREAFPYFKISNYRKIYLDKSSLSKAAWVQYLDDKRIKNDGEGKYQNPQKGLYILYFDLDTRHIYRGEMITDQNDTTSYEEEFNQIKNAIEAEGINAIYQQTN</sequence>
<dbReference type="EMBL" id="JAEHNY010000011">
    <property type="protein sequence ID" value="MBI6120841.1"/>
    <property type="molecule type" value="Genomic_DNA"/>
</dbReference>
<evidence type="ECO:0000313" key="1">
    <source>
        <dbReference type="EMBL" id="MBI6120841.1"/>
    </source>
</evidence>
<dbReference type="Proteomes" id="UP000635665">
    <property type="component" value="Unassembled WGS sequence"/>
</dbReference>